<dbReference type="eggNOG" id="ENOG502T2JV">
    <property type="taxonomic scope" value="Eukaryota"/>
</dbReference>
<reference evidence="3" key="1">
    <citation type="journal article" date="2013" name="Nature">
        <title>Pan genome of the phytoplankton Emiliania underpins its global distribution.</title>
        <authorList>
            <person name="Read B.A."/>
            <person name="Kegel J."/>
            <person name="Klute M.J."/>
            <person name="Kuo A."/>
            <person name="Lefebvre S.C."/>
            <person name="Maumus F."/>
            <person name="Mayer C."/>
            <person name="Miller J."/>
            <person name="Monier A."/>
            <person name="Salamov A."/>
            <person name="Young J."/>
            <person name="Aguilar M."/>
            <person name="Claverie J.M."/>
            <person name="Frickenhaus S."/>
            <person name="Gonzalez K."/>
            <person name="Herman E.K."/>
            <person name="Lin Y.C."/>
            <person name="Napier J."/>
            <person name="Ogata H."/>
            <person name="Sarno A.F."/>
            <person name="Shmutz J."/>
            <person name="Schroeder D."/>
            <person name="de Vargas C."/>
            <person name="Verret F."/>
            <person name="von Dassow P."/>
            <person name="Valentin K."/>
            <person name="Van de Peer Y."/>
            <person name="Wheeler G."/>
            <person name="Dacks J.B."/>
            <person name="Delwiche C.F."/>
            <person name="Dyhrman S.T."/>
            <person name="Glockner G."/>
            <person name="John U."/>
            <person name="Richards T."/>
            <person name="Worden A.Z."/>
            <person name="Zhang X."/>
            <person name="Grigoriev I.V."/>
            <person name="Allen A.E."/>
            <person name="Bidle K."/>
            <person name="Borodovsky M."/>
            <person name="Bowler C."/>
            <person name="Brownlee C."/>
            <person name="Cock J.M."/>
            <person name="Elias M."/>
            <person name="Gladyshev V.N."/>
            <person name="Groth M."/>
            <person name="Guda C."/>
            <person name="Hadaegh A."/>
            <person name="Iglesias-Rodriguez M.D."/>
            <person name="Jenkins J."/>
            <person name="Jones B.M."/>
            <person name="Lawson T."/>
            <person name="Leese F."/>
            <person name="Lindquist E."/>
            <person name="Lobanov A."/>
            <person name="Lomsadze A."/>
            <person name="Malik S.B."/>
            <person name="Marsh M.E."/>
            <person name="Mackinder L."/>
            <person name="Mock T."/>
            <person name="Mueller-Roeber B."/>
            <person name="Pagarete A."/>
            <person name="Parker M."/>
            <person name="Probert I."/>
            <person name="Quesneville H."/>
            <person name="Raines C."/>
            <person name="Rensing S.A."/>
            <person name="Riano-Pachon D.M."/>
            <person name="Richier S."/>
            <person name="Rokitta S."/>
            <person name="Shiraiwa Y."/>
            <person name="Soanes D.M."/>
            <person name="van der Giezen M."/>
            <person name="Wahlund T.M."/>
            <person name="Williams B."/>
            <person name="Wilson W."/>
            <person name="Wolfe G."/>
            <person name="Wurch L.L."/>
        </authorList>
    </citation>
    <scope>NUCLEOTIDE SEQUENCE</scope>
</reference>
<evidence type="ECO:0000313" key="3">
    <source>
        <dbReference type="Proteomes" id="UP000013827"/>
    </source>
</evidence>
<name>A0A0D3K4L1_EMIH1</name>
<dbReference type="PaxDb" id="2903-EOD30696"/>
<dbReference type="KEGG" id="ehx:EMIHUDRAFT_456476"/>
<dbReference type="GeneID" id="17275969"/>
<organism evidence="2 3">
    <name type="scientific">Emiliania huxleyi (strain CCMP1516)</name>
    <dbReference type="NCBI Taxonomy" id="280463"/>
    <lineage>
        <taxon>Eukaryota</taxon>
        <taxon>Haptista</taxon>
        <taxon>Haptophyta</taxon>
        <taxon>Prymnesiophyceae</taxon>
        <taxon>Isochrysidales</taxon>
        <taxon>Noelaerhabdaceae</taxon>
        <taxon>Emiliania</taxon>
    </lineage>
</organism>
<keyword evidence="3" id="KW-1185">Reference proteome</keyword>
<dbReference type="RefSeq" id="XP_005783125.1">
    <property type="nucleotide sequence ID" value="XM_005783068.1"/>
</dbReference>
<dbReference type="OMA" id="YDRVATH"/>
<proteinExistence type="predicted"/>
<dbReference type="Proteomes" id="UP000013827">
    <property type="component" value="Unassembled WGS sequence"/>
</dbReference>
<dbReference type="HOGENOM" id="CLU_837929_0_0_1"/>
<protein>
    <recommendedName>
        <fullName evidence="4">AB hydrolase-1 domain-containing protein</fullName>
    </recommendedName>
</protein>
<accession>A0A0D3K4L1</accession>
<feature type="chain" id="PRO_5044291675" description="AB hydrolase-1 domain-containing protein" evidence="1">
    <location>
        <begin position="17"/>
        <end position="332"/>
    </location>
</feature>
<sequence length="332" mass="36831">MRLLSLLQLASASGYALRGAAPQPAASAPLRRARSLAMMPNSILEEAAEAAVLTDPRSSTTPAAAAECAHGGGDTGRSALILGWFFAKDRELEYVRRMYAKNGFDEVVIRPSKVGLISKPRGWYRTLRRQLQPGRRRAEPRSQSVDSQSLDSLDRHFDVVHCMSGGFLALYVLLRSKVGLRFSTLLCDSTPILPKPAAFTRFARAYLASIGLRLPLKLLPERLHQWLVEGRWWLSIFYIKMKHRLLTLLGRLQGVELNRWMSGPVDWGLSGDYDRVATHALGTIYEGAAQCAGSEIIFLYNKADPFIDPADAREVGLAVREVETSTDHIKAL</sequence>
<dbReference type="AlphaFoldDB" id="A0A0D3K4L1"/>
<reference evidence="2" key="2">
    <citation type="submission" date="2024-10" db="UniProtKB">
        <authorList>
            <consortium name="EnsemblProtists"/>
        </authorList>
    </citation>
    <scope>IDENTIFICATION</scope>
</reference>
<evidence type="ECO:0000256" key="1">
    <source>
        <dbReference type="SAM" id="SignalP"/>
    </source>
</evidence>
<evidence type="ECO:0008006" key="4">
    <source>
        <dbReference type="Google" id="ProtNLM"/>
    </source>
</evidence>
<evidence type="ECO:0000313" key="2">
    <source>
        <dbReference type="EnsemblProtists" id="EOD30696"/>
    </source>
</evidence>
<dbReference type="EnsemblProtists" id="EOD30696">
    <property type="protein sequence ID" value="EOD30696"/>
    <property type="gene ID" value="EMIHUDRAFT_456476"/>
</dbReference>
<keyword evidence="1" id="KW-0732">Signal</keyword>
<feature type="signal peptide" evidence="1">
    <location>
        <begin position="1"/>
        <end position="16"/>
    </location>
</feature>